<dbReference type="GO" id="GO:2000781">
    <property type="term" value="P:positive regulation of double-strand break repair"/>
    <property type="evidence" value="ECO:0007669"/>
    <property type="project" value="InterPro"/>
</dbReference>
<proteinExistence type="predicted"/>
<evidence type="ECO:0000313" key="3">
    <source>
        <dbReference type="Proteomes" id="UP001497623"/>
    </source>
</evidence>
<dbReference type="GO" id="GO:0035861">
    <property type="term" value="C:site of double-strand break"/>
    <property type="evidence" value="ECO:0007669"/>
    <property type="project" value="TreeGrafter"/>
</dbReference>
<feature type="non-terminal residue" evidence="2">
    <location>
        <position position="1"/>
    </location>
</feature>
<feature type="repeat" description="ANK" evidence="1">
    <location>
        <begin position="51"/>
        <end position="77"/>
    </location>
</feature>
<keyword evidence="1" id="KW-0040">ANK repeat</keyword>
<dbReference type="PANTHER" id="PTHR46677">
    <property type="entry name" value="SMC5-SMC6 COMPLEX LOCALIZATION FACTOR PROTEIN 1"/>
    <property type="match status" value="1"/>
</dbReference>
<dbReference type="InterPro" id="IPR002110">
    <property type="entry name" value="Ankyrin_rpt"/>
</dbReference>
<organism evidence="2 3">
    <name type="scientific">Meganyctiphanes norvegica</name>
    <name type="common">Northern krill</name>
    <name type="synonym">Thysanopoda norvegica</name>
    <dbReference type="NCBI Taxonomy" id="48144"/>
    <lineage>
        <taxon>Eukaryota</taxon>
        <taxon>Metazoa</taxon>
        <taxon>Ecdysozoa</taxon>
        <taxon>Arthropoda</taxon>
        <taxon>Crustacea</taxon>
        <taxon>Multicrustacea</taxon>
        <taxon>Malacostraca</taxon>
        <taxon>Eumalacostraca</taxon>
        <taxon>Eucarida</taxon>
        <taxon>Euphausiacea</taxon>
        <taxon>Euphausiidae</taxon>
        <taxon>Meganyctiphanes</taxon>
    </lineage>
</organism>
<dbReference type="AlphaFoldDB" id="A0AAV2QSW2"/>
<protein>
    <submittedName>
        <fullName evidence="2">Uncharacterized protein</fullName>
    </submittedName>
</protein>
<name>A0AAV2QSW2_MEGNR</name>
<gene>
    <name evidence="2" type="ORF">MNOR_LOCUS14809</name>
</gene>
<comment type="caution">
    <text evidence="2">The sequence shown here is derived from an EMBL/GenBank/DDBJ whole genome shotgun (WGS) entry which is preliminary data.</text>
</comment>
<dbReference type="GO" id="GO:1990166">
    <property type="term" value="P:protein localization to site of double-strand break"/>
    <property type="evidence" value="ECO:0007669"/>
    <property type="project" value="TreeGrafter"/>
</dbReference>
<evidence type="ECO:0000256" key="1">
    <source>
        <dbReference type="PROSITE-ProRule" id="PRU00023"/>
    </source>
</evidence>
<dbReference type="InterPro" id="IPR042479">
    <property type="entry name" value="Slf1"/>
</dbReference>
<dbReference type="GO" id="GO:0006974">
    <property type="term" value="P:DNA damage response"/>
    <property type="evidence" value="ECO:0007669"/>
    <property type="project" value="TreeGrafter"/>
</dbReference>
<accession>A0AAV2QSW2</accession>
<feature type="repeat" description="ANK" evidence="1">
    <location>
        <begin position="4"/>
        <end position="28"/>
    </location>
</feature>
<dbReference type="PANTHER" id="PTHR46677:SF1">
    <property type="entry name" value="SMC5-SMC6 COMPLEX LOCALIZATION FACTOR PROTEIN 1"/>
    <property type="match status" value="1"/>
</dbReference>
<dbReference type="EMBL" id="CAXKWB010009044">
    <property type="protein sequence ID" value="CAL4093308.1"/>
    <property type="molecule type" value="Genomic_DNA"/>
</dbReference>
<feature type="non-terminal residue" evidence="2">
    <location>
        <position position="115"/>
    </location>
</feature>
<dbReference type="Pfam" id="PF12796">
    <property type="entry name" value="Ank_2"/>
    <property type="match status" value="1"/>
</dbReference>
<dbReference type="InterPro" id="IPR036770">
    <property type="entry name" value="Ankyrin_rpt-contain_sf"/>
</dbReference>
<dbReference type="SUPFAM" id="SSF48403">
    <property type="entry name" value="Ankyrin repeat"/>
    <property type="match status" value="1"/>
</dbReference>
<dbReference type="PROSITE" id="PS50297">
    <property type="entry name" value="ANK_REP_REGION"/>
    <property type="match status" value="2"/>
</dbReference>
<sequence length="115" mass="12901">TDNNGWTALHEAAMRGHNTCVKLLLDYNPKQTDEILHKDGQCDIMKRGAENGMTSLHDAVASNMVETVILLLEYGGDRLLKIKTEEKESAFDLAVTEEMRQLLHSFQGKDGKIDK</sequence>
<dbReference type="PROSITE" id="PS50088">
    <property type="entry name" value="ANK_REPEAT"/>
    <property type="match status" value="2"/>
</dbReference>
<dbReference type="SMART" id="SM00248">
    <property type="entry name" value="ANK"/>
    <property type="match status" value="2"/>
</dbReference>
<dbReference type="Proteomes" id="UP001497623">
    <property type="component" value="Unassembled WGS sequence"/>
</dbReference>
<dbReference type="GO" id="GO:0005634">
    <property type="term" value="C:nucleus"/>
    <property type="evidence" value="ECO:0007669"/>
    <property type="project" value="TreeGrafter"/>
</dbReference>
<evidence type="ECO:0000313" key="2">
    <source>
        <dbReference type="EMBL" id="CAL4093308.1"/>
    </source>
</evidence>
<keyword evidence="3" id="KW-1185">Reference proteome</keyword>
<reference evidence="2 3" key="1">
    <citation type="submission" date="2024-05" db="EMBL/GenBank/DDBJ databases">
        <authorList>
            <person name="Wallberg A."/>
        </authorList>
    </citation>
    <scope>NUCLEOTIDE SEQUENCE [LARGE SCALE GENOMIC DNA]</scope>
</reference>
<dbReference type="Gene3D" id="1.25.40.20">
    <property type="entry name" value="Ankyrin repeat-containing domain"/>
    <property type="match status" value="1"/>
</dbReference>